<dbReference type="PROSITE" id="PS50928">
    <property type="entry name" value="ABC_TM1"/>
    <property type="match status" value="1"/>
</dbReference>
<organism evidence="9 10">
    <name type="scientific">Streptacidiphilus pinicola</name>
    <dbReference type="NCBI Taxonomy" id="2219663"/>
    <lineage>
        <taxon>Bacteria</taxon>
        <taxon>Bacillati</taxon>
        <taxon>Actinomycetota</taxon>
        <taxon>Actinomycetes</taxon>
        <taxon>Kitasatosporales</taxon>
        <taxon>Streptomycetaceae</taxon>
        <taxon>Streptacidiphilus</taxon>
    </lineage>
</organism>
<feature type="transmembrane region" description="Helical" evidence="6">
    <location>
        <begin position="199"/>
        <end position="219"/>
    </location>
</feature>
<gene>
    <name evidence="9" type="ORF">DN069_35215</name>
</gene>
<keyword evidence="3 6" id="KW-0812">Transmembrane</keyword>
<dbReference type="PANTHER" id="PTHR30177">
    <property type="entry name" value="GLYCINE BETAINE/L-PROLINE TRANSPORT SYSTEM PERMEASE PROTEIN PROW"/>
    <property type="match status" value="1"/>
</dbReference>
<feature type="compositionally biased region" description="Pro residues" evidence="7">
    <location>
        <begin position="247"/>
        <end position="258"/>
    </location>
</feature>
<accession>A0A2X0J0X6</accession>
<dbReference type="SUPFAM" id="SSF161098">
    <property type="entry name" value="MetI-like"/>
    <property type="match status" value="1"/>
</dbReference>
<evidence type="ECO:0000256" key="4">
    <source>
        <dbReference type="ARBA" id="ARBA00022989"/>
    </source>
</evidence>
<evidence type="ECO:0000256" key="6">
    <source>
        <dbReference type="RuleBase" id="RU363032"/>
    </source>
</evidence>
<dbReference type="GO" id="GO:0031460">
    <property type="term" value="P:glycine betaine transport"/>
    <property type="evidence" value="ECO:0007669"/>
    <property type="project" value="TreeGrafter"/>
</dbReference>
<proteinExistence type="inferred from homology"/>
<evidence type="ECO:0000256" key="1">
    <source>
        <dbReference type="ARBA" id="ARBA00004141"/>
    </source>
</evidence>
<dbReference type="Gene3D" id="1.10.3720.10">
    <property type="entry name" value="MetI-like"/>
    <property type="match status" value="1"/>
</dbReference>
<keyword evidence="5 6" id="KW-0472">Membrane</keyword>
<feature type="region of interest" description="Disordered" evidence="7">
    <location>
        <begin position="229"/>
        <end position="258"/>
    </location>
</feature>
<dbReference type="CDD" id="cd06261">
    <property type="entry name" value="TM_PBP2"/>
    <property type="match status" value="1"/>
</dbReference>
<feature type="transmembrane region" description="Helical" evidence="6">
    <location>
        <begin position="167"/>
        <end position="187"/>
    </location>
</feature>
<dbReference type="InterPro" id="IPR000515">
    <property type="entry name" value="MetI-like"/>
</dbReference>
<dbReference type="Pfam" id="PF00528">
    <property type="entry name" value="BPD_transp_1"/>
    <property type="match status" value="1"/>
</dbReference>
<protein>
    <submittedName>
        <fullName evidence="9">ABC transporter permease</fullName>
    </submittedName>
</protein>
<dbReference type="Proteomes" id="UP000248889">
    <property type="component" value="Unassembled WGS sequence"/>
</dbReference>
<reference evidence="9 10" key="1">
    <citation type="submission" date="2018-06" db="EMBL/GenBank/DDBJ databases">
        <title>Streptacidiphilus pinicola sp. nov., isolated from pine grove soil.</title>
        <authorList>
            <person name="Roh S.G."/>
            <person name="Park S."/>
            <person name="Kim M.-K."/>
            <person name="Yun B.-R."/>
            <person name="Park J."/>
            <person name="Kim M.J."/>
            <person name="Kim Y.S."/>
            <person name="Kim S.B."/>
        </authorList>
    </citation>
    <scope>NUCLEOTIDE SEQUENCE [LARGE SCALE GENOMIC DNA]</scope>
    <source>
        <strain evidence="9 10">MMS16-CNU450</strain>
    </source>
</reference>
<dbReference type="EMBL" id="QKYN01000185">
    <property type="protein sequence ID" value="RAG80968.1"/>
    <property type="molecule type" value="Genomic_DNA"/>
</dbReference>
<name>A0A2X0J0X6_9ACTN</name>
<evidence type="ECO:0000256" key="5">
    <source>
        <dbReference type="ARBA" id="ARBA00023136"/>
    </source>
</evidence>
<keyword evidence="2 6" id="KW-0813">Transport</keyword>
<evidence type="ECO:0000256" key="3">
    <source>
        <dbReference type="ARBA" id="ARBA00022692"/>
    </source>
</evidence>
<comment type="caution">
    <text evidence="9">The sequence shown here is derived from an EMBL/GenBank/DDBJ whole genome shotgun (WGS) entry which is preliminary data.</text>
</comment>
<keyword evidence="4 6" id="KW-1133">Transmembrane helix</keyword>
<comment type="similarity">
    <text evidence="6">Belongs to the binding-protein-dependent transport system permease family.</text>
</comment>
<evidence type="ECO:0000259" key="8">
    <source>
        <dbReference type="PROSITE" id="PS50928"/>
    </source>
</evidence>
<dbReference type="PANTHER" id="PTHR30177:SF33">
    <property type="entry name" value="POSSIBLE OSMOPROTECTANT (GLYCINE BETAINE_CARNITINE_CHOLINE_L-PROLINE) TRANSPORT INTEGRAL MEMBRANE PROTEIN ABC TRANSPORTER PROZ"/>
    <property type="match status" value="1"/>
</dbReference>
<sequence length="258" mass="26804">MAQGGGRLVIQWLNDPGNWTAQGGIFDQLWAHLQYALIALVVAIVLALPLGLLIGHTGRGRWLVTVANAVRSLPVLGLLILLYVMLAPHIHGRGDTVYLLPTEIVLILLAVPPLLASTVAGVENVDPAVRDAAAGMGMRGGQVVRKVELPNALPLVFSGLRSATLQVIATATVAAYLGLGGLGRFVYDGQASQNFAERNAGALLVALLAVVADLLLAVAQRYTVSRGVSGRFSSRPDASTSAEGGPPELPAPPATHTA</sequence>
<keyword evidence="10" id="KW-1185">Reference proteome</keyword>
<feature type="transmembrane region" description="Helical" evidence="6">
    <location>
        <begin position="62"/>
        <end position="86"/>
    </location>
</feature>
<dbReference type="InterPro" id="IPR035906">
    <property type="entry name" value="MetI-like_sf"/>
</dbReference>
<evidence type="ECO:0000256" key="2">
    <source>
        <dbReference type="ARBA" id="ARBA00022448"/>
    </source>
</evidence>
<evidence type="ECO:0000313" key="10">
    <source>
        <dbReference type="Proteomes" id="UP000248889"/>
    </source>
</evidence>
<dbReference type="GO" id="GO:0005886">
    <property type="term" value="C:plasma membrane"/>
    <property type="evidence" value="ECO:0007669"/>
    <property type="project" value="UniProtKB-SubCell"/>
</dbReference>
<dbReference type="InterPro" id="IPR051204">
    <property type="entry name" value="ABC_transp_perm/SBD"/>
</dbReference>
<feature type="domain" description="ABC transmembrane type-1" evidence="8">
    <location>
        <begin position="29"/>
        <end position="216"/>
    </location>
</feature>
<dbReference type="OrthoDB" id="5244012at2"/>
<dbReference type="AlphaFoldDB" id="A0A2X0J0X6"/>
<feature type="transmembrane region" description="Helical" evidence="6">
    <location>
        <begin position="35"/>
        <end position="55"/>
    </location>
</feature>
<evidence type="ECO:0000256" key="7">
    <source>
        <dbReference type="SAM" id="MobiDB-lite"/>
    </source>
</evidence>
<dbReference type="GO" id="GO:0055085">
    <property type="term" value="P:transmembrane transport"/>
    <property type="evidence" value="ECO:0007669"/>
    <property type="project" value="InterPro"/>
</dbReference>
<dbReference type="RefSeq" id="WP_111507322.1">
    <property type="nucleotide sequence ID" value="NZ_QKYN01000185.1"/>
</dbReference>
<comment type="subcellular location">
    <subcellularLocation>
        <location evidence="6">Cell membrane</location>
        <topology evidence="6">Multi-pass membrane protein</topology>
    </subcellularLocation>
    <subcellularLocation>
        <location evidence="1">Membrane</location>
        <topology evidence="1">Multi-pass membrane protein</topology>
    </subcellularLocation>
</comment>
<evidence type="ECO:0000313" key="9">
    <source>
        <dbReference type="EMBL" id="RAG80968.1"/>
    </source>
</evidence>